<evidence type="ECO:0000313" key="2">
    <source>
        <dbReference type="EMBL" id="CAH2208575.1"/>
    </source>
</evidence>
<evidence type="ECO:0000256" key="1">
    <source>
        <dbReference type="SAM" id="MobiDB-lite"/>
    </source>
</evidence>
<dbReference type="OrthoDB" id="6140287at2759"/>
<dbReference type="PANTHER" id="PTHR34239:SF2">
    <property type="entry name" value="TRANSPOSABLE ELEMENT P TRANSPOSASE_THAP9 CONSERVED DOMAIN-CONTAINING PROTEIN"/>
    <property type="match status" value="1"/>
</dbReference>
<feature type="region of interest" description="Disordered" evidence="1">
    <location>
        <begin position="238"/>
        <end position="320"/>
    </location>
</feature>
<dbReference type="AlphaFoldDB" id="A0A8S4QGS2"/>
<evidence type="ECO:0000313" key="3">
    <source>
        <dbReference type="Proteomes" id="UP000838756"/>
    </source>
</evidence>
<dbReference type="Proteomes" id="UP000838756">
    <property type="component" value="Unassembled WGS sequence"/>
</dbReference>
<feature type="non-terminal residue" evidence="2">
    <location>
        <position position="1"/>
    </location>
</feature>
<dbReference type="PANTHER" id="PTHR34239">
    <property type="entry name" value="APPLE DOMAIN-CONTAINING PROTEIN"/>
    <property type="match status" value="1"/>
</dbReference>
<reference evidence="2" key="1">
    <citation type="submission" date="2022-03" db="EMBL/GenBank/DDBJ databases">
        <authorList>
            <person name="Lindestad O."/>
        </authorList>
    </citation>
    <scope>NUCLEOTIDE SEQUENCE</scope>
</reference>
<feature type="region of interest" description="Disordered" evidence="1">
    <location>
        <begin position="1"/>
        <end position="37"/>
    </location>
</feature>
<protein>
    <submittedName>
        <fullName evidence="2">Jg22402 protein</fullName>
    </submittedName>
</protein>
<accession>A0A8S4QGS2</accession>
<dbReference type="EMBL" id="CAKXAJ010003961">
    <property type="protein sequence ID" value="CAH2208575.1"/>
    <property type="molecule type" value="Genomic_DNA"/>
</dbReference>
<proteinExistence type="predicted"/>
<feature type="compositionally biased region" description="Low complexity" evidence="1">
    <location>
        <begin position="301"/>
        <end position="311"/>
    </location>
</feature>
<organism evidence="2 3">
    <name type="scientific">Pararge aegeria aegeria</name>
    <dbReference type="NCBI Taxonomy" id="348720"/>
    <lineage>
        <taxon>Eukaryota</taxon>
        <taxon>Metazoa</taxon>
        <taxon>Ecdysozoa</taxon>
        <taxon>Arthropoda</taxon>
        <taxon>Hexapoda</taxon>
        <taxon>Insecta</taxon>
        <taxon>Pterygota</taxon>
        <taxon>Neoptera</taxon>
        <taxon>Endopterygota</taxon>
        <taxon>Lepidoptera</taxon>
        <taxon>Glossata</taxon>
        <taxon>Ditrysia</taxon>
        <taxon>Papilionoidea</taxon>
        <taxon>Nymphalidae</taxon>
        <taxon>Satyrinae</taxon>
        <taxon>Satyrini</taxon>
        <taxon>Parargina</taxon>
        <taxon>Pararge</taxon>
    </lineage>
</organism>
<gene>
    <name evidence="2" type="primary">jg22402</name>
    <name evidence="2" type="ORF">PAEG_LOCUS1164</name>
</gene>
<sequence length="320" mass="34990">NGTQESNEHNDAPPLLPHSPTPSSQSAQRSGALPPSTCEHVDEIVPSSQDVCTEAMPELEPELLHALGDAVDDIPIYGPDIHGKLAQRWLPILKKGLQAEIKEKLLKEYVAPDNCKLLKAPTLNPEISAAVADIVRARDRKLQTRQDQLGLGITAINKAMTLLLTGDDKVQAVKILSDSCRILTDLHFTETQVRSKLITPGLDKSFLAVIQNHERDETLFGNTLPDKIKASKAIERQGLQIKKVPNPKASTPSSSFAAARPRPQGNWSGPSRYQSFSRGGRAGSYRTQYRRAPASMPPPSTRNSTSSTMNPVNKRAPTRH</sequence>
<name>A0A8S4QGS2_9NEOP</name>
<feature type="compositionally biased region" description="Basic and acidic residues" evidence="1">
    <location>
        <begin position="1"/>
        <end position="11"/>
    </location>
</feature>
<keyword evidence="3" id="KW-1185">Reference proteome</keyword>
<feature type="compositionally biased region" description="Polar residues" evidence="1">
    <location>
        <begin position="265"/>
        <end position="277"/>
    </location>
</feature>
<comment type="caution">
    <text evidence="2">The sequence shown here is derived from an EMBL/GenBank/DDBJ whole genome shotgun (WGS) entry which is preliminary data.</text>
</comment>